<dbReference type="EMBL" id="SNZE01000002">
    <property type="protein sequence ID" value="TDR32857.1"/>
    <property type="molecule type" value="Genomic_DNA"/>
</dbReference>
<proteinExistence type="predicted"/>
<dbReference type="OrthoDB" id="9800082at2"/>
<protein>
    <recommendedName>
        <fullName evidence="3">HutD protein</fullName>
    </recommendedName>
</protein>
<dbReference type="InterPro" id="IPR014710">
    <property type="entry name" value="RmlC-like_jellyroll"/>
</dbReference>
<dbReference type="Pfam" id="PF05962">
    <property type="entry name" value="HutD"/>
    <property type="match status" value="1"/>
</dbReference>
<dbReference type="InterPro" id="IPR011051">
    <property type="entry name" value="RmlC_Cupin_sf"/>
</dbReference>
<dbReference type="PANTHER" id="PTHR37943">
    <property type="entry name" value="PROTEIN VES"/>
    <property type="match status" value="1"/>
</dbReference>
<reference evidence="1 2" key="1">
    <citation type="submission" date="2019-03" db="EMBL/GenBank/DDBJ databases">
        <title>Genomic Encyclopedia of Type Strains, Phase IV (KMG-IV): sequencing the most valuable type-strain genomes for metagenomic binning, comparative biology and taxonomic classification.</title>
        <authorList>
            <person name="Goeker M."/>
        </authorList>
    </citation>
    <scope>NUCLEOTIDE SEQUENCE [LARGE SCALE GENOMIC DNA]</scope>
    <source>
        <strain evidence="1 2">DSM 102852</strain>
    </source>
</reference>
<evidence type="ECO:0000313" key="1">
    <source>
        <dbReference type="EMBL" id="TDR32857.1"/>
    </source>
</evidence>
<dbReference type="Gene3D" id="2.60.120.10">
    <property type="entry name" value="Jelly Rolls"/>
    <property type="match status" value="1"/>
</dbReference>
<evidence type="ECO:0000313" key="2">
    <source>
        <dbReference type="Proteomes" id="UP000294480"/>
    </source>
</evidence>
<dbReference type="PANTHER" id="PTHR37943:SF1">
    <property type="entry name" value="PROTEIN VES"/>
    <property type="match status" value="1"/>
</dbReference>
<dbReference type="InterPro" id="IPR010282">
    <property type="entry name" value="Uncharacterised_HutD/Ves"/>
</dbReference>
<accession>A0A4V3DK63</accession>
<dbReference type="RefSeq" id="WP_133619027.1">
    <property type="nucleotide sequence ID" value="NZ_SNZE01000002.1"/>
</dbReference>
<comment type="caution">
    <text evidence="1">The sequence shown here is derived from an EMBL/GenBank/DDBJ whole genome shotgun (WGS) entry which is preliminary data.</text>
</comment>
<dbReference type="AlphaFoldDB" id="A0A4V3DK63"/>
<keyword evidence="2" id="KW-1185">Reference proteome</keyword>
<dbReference type="Proteomes" id="UP000294480">
    <property type="component" value="Unassembled WGS sequence"/>
</dbReference>
<organism evidence="1 2">
    <name type="scientific">Hydromonas duriensis</name>
    <dbReference type="NCBI Taxonomy" id="1527608"/>
    <lineage>
        <taxon>Bacteria</taxon>
        <taxon>Pseudomonadati</taxon>
        <taxon>Pseudomonadota</taxon>
        <taxon>Betaproteobacteria</taxon>
        <taxon>Burkholderiales</taxon>
        <taxon>Burkholderiaceae</taxon>
        <taxon>Hydromonas</taxon>
    </lineage>
</organism>
<sequence>MVSFERAATDWRISCAHIQTDSGFSSYHGVDRSLLITSGEGVMLTVNHQTPFAFTPCSAPYSFTGEDRVHAQLLNGAVEDFNVMTRRNRWLHTLERQCIQGSCHVFNHADVLLIYHARGGELVCDDGVAQHTVLKGELLVSSALELQLQTSSGSDSDIYIVRLQRQII</sequence>
<evidence type="ECO:0008006" key="3">
    <source>
        <dbReference type="Google" id="ProtNLM"/>
    </source>
</evidence>
<dbReference type="SUPFAM" id="SSF51182">
    <property type="entry name" value="RmlC-like cupins"/>
    <property type="match status" value="1"/>
</dbReference>
<name>A0A4V3DK63_9BURK</name>
<gene>
    <name evidence="1" type="ORF">DFR44_102156</name>
</gene>